<dbReference type="EMBL" id="JANAVB010044250">
    <property type="protein sequence ID" value="KAJ6791569.1"/>
    <property type="molecule type" value="Genomic_DNA"/>
</dbReference>
<accession>A0AAX6DIM5</accession>
<reference evidence="1" key="1">
    <citation type="journal article" date="2023" name="GigaByte">
        <title>Genome assembly of the bearded iris, Iris pallida Lam.</title>
        <authorList>
            <person name="Bruccoleri R.E."/>
            <person name="Oakeley E.J."/>
            <person name="Faust A.M.E."/>
            <person name="Altorfer M."/>
            <person name="Dessus-Babus S."/>
            <person name="Burckhardt D."/>
            <person name="Oertli M."/>
            <person name="Naumann U."/>
            <person name="Petersen F."/>
            <person name="Wong J."/>
        </authorList>
    </citation>
    <scope>NUCLEOTIDE SEQUENCE</scope>
    <source>
        <strain evidence="1">GSM-AAB239-AS_SAM_17_03QT</strain>
    </source>
</reference>
<sequence>MEMLAEGLRVEKWPAGGDDMPGVTGLKKSFHKFLKLVDLSGDFLGISVHPLTPVVLLHHFNYMDLLFPGMNHTSALKHLFEVIILDPGRMLQQTVCYDPLKLYSVSVSWGYDVQVYKGKLLLPDLLPSQQTFTPWKSRGISLSLFMFNTRELPKDQCKRSTTFFLGGVLYSMGKIWRALILDKPLEVVIRAWVP</sequence>
<comment type="caution">
    <text evidence="1">The sequence shown here is derived from an EMBL/GenBank/DDBJ whole genome shotgun (WGS) entry which is preliminary data.</text>
</comment>
<organism evidence="1 2">
    <name type="scientific">Iris pallida</name>
    <name type="common">Sweet iris</name>
    <dbReference type="NCBI Taxonomy" id="29817"/>
    <lineage>
        <taxon>Eukaryota</taxon>
        <taxon>Viridiplantae</taxon>
        <taxon>Streptophyta</taxon>
        <taxon>Embryophyta</taxon>
        <taxon>Tracheophyta</taxon>
        <taxon>Spermatophyta</taxon>
        <taxon>Magnoliopsida</taxon>
        <taxon>Liliopsida</taxon>
        <taxon>Asparagales</taxon>
        <taxon>Iridaceae</taxon>
        <taxon>Iridoideae</taxon>
        <taxon>Irideae</taxon>
        <taxon>Iris</taxon>
    </lineage>
</organism>
<name>A0AAX6DIM5_IRIPA</name>
<dbReference type="InterPro" id="IPR006740">
    <property type="entry name" value="DUF604"/>
</dbReference>
<evidence type="ECO:0000313" key="2">
    <source>
        <dbReference type="Proteomes" id="UP001140949"/>
    </source>
</evidence>
<keyword evidence="2" id="KW-1185">Reference proteome</keyword>
<dbReference type="PANTHER" id="PTHR10811">
    <property type="entry name" value="FRINGE-RELATED"/>
    <property type="match status" value="1"/>
</dbReference>
<protein>
    <submittedName>
        <fullName evidence="1">Uncharacterized protein</fullName>
    </submittedName>
</protein>
<gene>
    <name evidence="1" type="ORF">M6B38_243640</name>
</gene>
<dbReference type="Pfam" id="PF04646">
    <property type="entry name" value="DUF604"/>
    <property type="match status" value="1"/>
</dbReference>
<reference evidence="1" key="2">
    <citation type="submission" date="2023-04" db="EMBL/GenBank/DDBJ databases">
        <authorList>
            <person name="Bruccoleri R.E."/>
            <person name="Oakeley E.J."/>
            <person name="Faust A.-M."/>
            <person name="Dessus-Babus S."/>
            <person name="Altorfer M."/>
            <person name="Burckhardt D."/>
            <person name="Oertli M."/>
            <person name="Naumann U."/>
            <person name="Petersen F."/>
            <person name="Wong J."/>
        </authorList>
    </citation>
    <scope>NUCLEOTIDE SEQUENCE</scope>
    <source>
        <strain evidence="1">GSM-AAB239-AS_SAM_17_03QT</strain>
        <tissue evidence="1">Leaf</tissue>
    </source>
</reference>
<proteinExistence type="predicted"/>
<dbReference type="Proteomes" id="UP001140949">
    <property type="component" value="Unassembled WGS sequence"/>
</dbReference>
<evidence type="ECO:0000313" key="1">
    <source>
        <dbReference type="EMBL" id="KAJ6791569.1"/>
    </source>
</evidence>
<dbReference type="AlphaFoldDB" id="A0AAX6DIM5"/>